<reference evidence="2" key="1">
    <citation type="submission" date="2020-08" db="EMBL/GenBank/DDBJ databases">
        <title>Genome sequencing and assembly of the red palm weevil Rhynchophorus ferrugineus.</title>
        <authorList>
            <person name="Dias G.B."/>
            <person name="Bergman C.M."/>
            <person name="Manee M."/>
        </authorList>
    </citation>
    <scope>NUCLEOTIDE SEQUENCE</scope>
    <source>
        <strain evidence="2">AA-2017</strain>
        <tissue evidence="2">Whole larva</tissue>
    </source>
</reference>
<dbReference type="Proteomes" id="UP000625711">
    <property type="component" value="Unassembled WGS sequence"/>
</dbReference>
<feature type="region of interest" description="Disordered" evidence="1">
    <location>
        <begin position="1"/>
        <end position="63"/>
    </location>
</feature>
<dbReference type="EMBL" id="JAACXV010014560">
    <property type="protein sequence ID" value="KAF7266161.1"/>
    <property type="molecule type" value="Genomic_DNA"/>
</dbReference>
<evidence type="ECO:0000313" key="2">
    <source>
        <dbReference type="EMBL" id="KAF7266161.1"/>
    </source>
</evidence>
<accession>A0A834M3B8</accession>
<organism evidence="2 3">
    <name type="scientific">Rhynchophorus ferrugineus</name>
    <name type="common">Red palm weevil</name>
    <name type="synonym">Curculio ferrugineus</name>
    <dbReference type="NCBI Taxonomy" id="354439"/>
    <lineage>
        <taxon>Eukaryota</taxon>
        <taxon>Metazoa</taxon>
        <taxon>Ecdysozoa</taxon>
        <taxon>Arthropoda</taxon>
        <taxon>Hexapoda</taxon>
        <taxon>Insecta</taxon>
        <taxon>Pterygota</taxon>
        <taxon>Neoptera</taxon>
        <taxon>Endopterygota</taxon>
        <taxon>Coleoptera</taxon>
        <taxon>Polyphaga</taxon>
        <taxon>Cucujiformia</taxon>
        <taxon>Curculionidae</taxon>
        <taxon>Dryophthorinae</taxon>
        <taxon>Rhynchophorus</taxon>
    </lineage>
</organism>
<evidence type="ECO:0000313" key="3">
    <source>
        <dbReference type="Proteomes" id="UP000625711"/>
    </source>
</evidence>
<proteinExistence type="predicted"/>
<keyword evidence="3" id="KW-1185">Reference proteome</keyword>
<gene>
    <name evidence="2" type="ORF">GWI33_020531</name>
</gene>
<dbReference type="AlphaFoldDB" id="A0A834M3B8"/>
<feature type="compositionally biased region" description="Polar residues" evidence="1">
    <location>
        <begin position="1"/>
        <end position="17"/>
    </location>
</feature>
<evidence type="ECO:0000256" key="1">
    <source>
        <dbReference type="SAM" id="MobiDB-lite"/>
    </source>
</evidence>
<comment type="caution">
    <text evidence="2">The sequence shown here is derived from an EMBL/GenBank/DDBJ whole genome shotgun (WGS) entry which is preliminary data.</text>
</comment>
<feature type="compositionally biased region" description="Basic and acidic residues" evidence="1">
    <location>
        <begin position="49"/>
        <end position="63"/>
    </location>
</feature>
<name>A0A834M3B8_RHYFE</name>
<protein>
    <submittedName>
        <fullName evidence="2">Uncharacterized protein</fullName>
    </submittedName>
</protein>
<sequence>MSAQTETKRSTATTANRPPTPLATAGPENIQIQSERAHLGSRACVKHKQSADNRSGKGKDEGKARKYPFAADIYFNKNDVSFMQRTNLAPLPQLSKRKFSFWPRPLLLVTLYRKMLSRTLPLSSAVFIKSK</sequence>